<evidence type="ECO:0000256" key="6">
    <source>
        <dbReference type="ARBA" id="ARBA00022782"/>
    </source>
</evidence>
<keyword evidence="8" id="KW-0460">Magnesium</keyword>
<keyword evidence="12" id="KW-0808">Transferase</keyword>
<organism evidence="14 15">
    <name type="scientific">Priapulus caudatus</name>
    <name type="common">Priapulid worm</name>
    <dbReference type="NCBI Taxonomy" id="37621"/>
    <lineage>
        <taxon>Eukaryota</taxon>
        <taxon>Metazoa</taxon>
        <taxon>Ecdysozoa</taxon>
        <taxon>Scalidophora</taxon>
        <taxon>Priapulida</taxon>
        <taxon>Priapulimorpha</taxon>
        <taxon>Priapulimorphida</taxon>
        <taxon>Priapulidae</taxon>
        <taxon>Priapulus</taxon>
    </lineage>
</organism>
<dbReference type="PROSITE" id="PS00107">
    <property type="entry name" value="PROTEIN_KINASE_ATP"/>
    <property type="match status" value="1"/>
</dbReference>
<gene>
    <name evidence="15" type="primary">LOC106807038</name>
</gene>
<dbReference type="Pfam" id="PF00069">
    <property type="entry name" value="Pkinase"/>
    <property type="match status" value="1"/>
</dbReference>
<evidence type="ECO:0000256" key="3">
    <source>
        <dbReference type="ARBA" id="ARBA00022553"/>
    </source>
</evidence>
<dbReference type="InterPro" id="IPR000719">
    <property type="entry name" value="Prot_kinase_dom"/>
</dbReference>
<dbReference type="SMART" id="SM00220">
    <property type="entry name" value="S_TKc"/>
    <property type="match status" value="1"/>
</dbReference>
<keyword evidence="4" id="KW-0479">Metal-binding</keyword>
<evidence type="ECO:0000256" key="2">
    <source>
        <dbReference type="ARBA" id="ARBA00022473"/>
    </source>
</evidence>
<dbReference type="PROSITE" id="PS00108">
    <property type="entry name" value="PROTEIN_KINASE_ST"/>
    <property type="match status" value="1"/>
</dbReference>
<keyword evidence="14" id="KW-1185">Reference proteome</keyword>
<feature type="domain" description="Protein kinase" evidence="13">
    <location>
        <begin position="25"/>
        <end position="288"/>
    </location>
</feature>
<accession>A0ABM1DXR8</accession>
<proteinExistence type="inferred from homology"/>
<dbReference type="InterPro" id="IPR017441">
    <property type="entry name" value="Protein_kinase_ATP_BS"/>
</dbReference>
<feature type="binding site" evidence="11">
    <location>
        <position position="56"/>
    </location>
    <ligand>
        <name>ATP</name>
        <dbReference type="ChEBI" id="CHEBI:30616"/>
    </ligand>
</feature>
<evidence type="ECO:0000256" key="11">
    <source>
        <dbReference type="PROSITE-ProRule" id="PRU10141"/>
    </source>
</evidence>
<evidence type="ECO:0000256" key="12">
    <source>
        <dbReference type="RuleBase" id="RU000304"/>
    </source>
</evidence>
<keyword evidence="3" id="KW-0597">Phosphoprotein</keyword>
<comment type="similarity">
    <text evidence="12">Belongs to the protein kinase superfamily.</text>
</comment>
<comment type="cofactor">
    <cofactor evidence="1">
        <name>Mg(2+)</name>
        <dbReference type="ChEBI" id="CHEBI:18420"/>
    </cofactor>
</comment>
<dbReference type="InterPro" id="IPR011009">
    <property type="entry name" value="Kinase-like_dom_sf"/>
</dbReference>
<keyword evidence="12" id="KW-0723">Serine/threonine-protein kinase</keyword>
<keyword evidence="2" id="KW-0217">Developmental protein</keyword>
<dbReference type="Gene3D" id="1.10.510.10">
    <property type="entry name" value="Transferase(Phosphotransferase) domain 1"/>
    <property type="match status" value="1"/>
</dbReference>
<protein>
    <submittedName>
        <fullName evidence="15">Testis-specific serine/threonine-protein kinase 1-like</fullName>
    </submittedName>
</protein>
<keyword evidence="12" id="KW-0418">Kinase</keyword>
<dbReference type="PANTHER" id="PTHR24346:SF102">
    <property type="entry name" value="TESTIS-SPECIFIC SERINE_THREONINE-PROTEIN KINASE 1"/>
    <property type="match status" value="1"/>
</dbReference>
<name>A0ABM1DXR8_PRICU</name>
<evidence type="ECO:0000256" key="5">
    <source>
        <dbReference type="ARBA" id="ARBA00022741"/>
    </source>
</evidence>
<dbReference type="CDD" id="cd14080">
    <property type="entry name" value="STKc_TSSK-like"/>
    <property type="match status" value="1"/>
</dbReference>
<evidence type="ECO:0000256" key="10">
    <source>
        <dbReference type="ARBA" id="ARBA00022871"/>
    </source>
</evidence>
<evidence type="ECO:0000313" key="15">
    <source>
        <dbReference type="RefSeq" id="XP_014664739.1"/>
    </source>
</evidence>
<dbReference type="SUPFAM" id="SSF56112">
    <property type="entry name" value="Protein kinase-like (PK-like)"/>
    <property type="match status" value="1"/>
</dbReference>
<keyword evidence="10" id="KW-0744">Spermatogenesis</keyword>
<dbReference type="Proteomes" id="UP000695022">
    <property type="component" value="Unplaced"/>
</dbReference>
<keyword evidence="9" id="KW-0832">Ubl conjugation</keyword>
<evidence type="ECO:0000256" key="8">
    <source>
        <dbReference type="ARBA" id="ARBA00022842"/>
    </source>
</evidence>
<dbReference type="PROSITE" id="PS50011">
    <property type="entry name" value="PROTEIN_KINASE_DOM"/>
    <property type="match status" value="1"/>
</dbReference>
<sequence length="301" mass="34028">MSLMKAIKRDIVTDAEKEALGVQGFHIGSELGSGSYAKVKACDYINGAKRIRMAAKVICRSKAPPDFLAKFLPRELQILQLLEHDNIVKVYSIKEVGDNTYIFMERAENGDLLDYIKNRGAVEQPTAKRMFRELVSAIKYCHDKNIVHRDLKCENVLLDKRWRVKLTDFGFARFCVDEETNKRVLSKTYCGSAAYAAPEILQGIPYNPKMYDVWSLGCVLFIMVCGSMPYDDSNIRKMLETQLSNKLTIPSKMMSKLDAQCIASLRRMLEVDVTKRAPVNQILGFEWLKETTANPPAAAAP</sequence>
<evidence type="ECO:0000259" key="13">
    <source>
        <dbReference type="PROSITE" id="PS50011"/>
    </source>
</evidence>
<dbReference type="InterPro" id="IPR008271">
    <property type="entry name" value="Ser/Thr_kinase_AS"/>
</dbReference>
<keyword evidence="6" id="KW-0221">Differentiation</keyword>
<evidence type="ECO:0000256" key="1">
    <source>
        <dbReference type="ARBA" id="ARBA00001946"/>
    </source>
</evidence>
<evidence type="ECO:0000256" key="7">
    <source>
        <dbReference type="ARBA" id="ARBA00022840"/>
    </source>
</evidence>
<evidence type="ECO:0000256" key="9">
    <source>
        <dbReference type="ARBA" id="ARBA00022843"/>
    </source>
</evidence>
<dbReference type="GeneID" id="106807038"/>
<dbReference type="PANTHER" id="PTHR24346">
    <property type="entry name" value="MAP/MICROTUBULE AFFINITY-REGULATING KINASE"/>
    <property type="match status" value="1"/>
</dbReference>
<evidence type="ECO:0000313" key="14">
    <source>
        <dbReference type="Proteomes" id="UP000695022"/>
    </source>
</evidence>
<dbReference type="RefSeq" id="XP_014664739.1">
    <property type="nucleotide sequence ID" value="XM_014809253.1"/>
</dbReference>
<keyword evidence="5 11" id="KW-0547">Nucleotide-binding</keyword>
<reference evidence="15" key="1">
    <citation type="submission" date="2025-08" db="UniProtKB">
        <authorList>
            <consortium name="RefSeq"/>
        </authorList>
    </citation>
    <scope>IDENTIFICATION</scope>
</reference>
<keyword evidence="7 11" id="KW-0067">ATP-binding</keyword>
<evidence type="ECO:0000256" key="4">
    <source>
        <dbReference type="ARBA" id="ARBA00022723"/>
    </source>
</evidence>